<feature type="compositionally biased region" description="Acidic residues" evidence="1">
    <location>
        <begin position="44"/>
        <end position="73"/>
    </location>
</feature>
<name>A0A0A1U6N9_ENTIV</name>
<dbReference type="GeneID" id="14886252"/>
<dbReference type="VEuPathDB" id="AmoebaDB:EIN_097730"/>
<protein>
    <submittedName>
        <fullName evidence="2">Uncharacterized protein</fullName>
    </submittedName>
</protein>
<gene>
    <name evidence="2" type="ORF">EIN_097730</name>
</gene>
<evidence type="ECO:0000313" key="3">
    <source>
        <dbReference type="Proteomes" id="UP000014680"/>
    </source>
</evidence>
<reference evidence="2 3" key="1">
    <citation type="submission" date="2012-10" db="EMBL/GenBank/DDBJ databases">
        <authorList>
            <person name="Zafar N."/>
            <person name="Inman J."/>
            <person name="Hall N."/>
            <person name="Lorenzi H."/>
            <person name="Caler E."/>
        </authorList>
    </citation>
    <scope>NUCLEOTIDE SEQUENCE [LARGE SCALE GENOMIC DNA]</scope>
    <source>
        <strain evidence="2 3">IP1</strain>
    </source>
</reference>
<feature type="region of interest" description="Disordered" evidence="1">
    <location>
        <begin position="43"/>
        <end position="85"/>
    </location>
</feature>
<keyword evidence="3" id="KW-1185">Reference proteome</keyword>
<dbReference type="Proteomes" id="UP000014680">
    <property type="component" value="Unassembled WGS sequence"/>
</dbReference>
<dbReference type="AlphaFoldDB" id="A0A0A1U6N9"/>
<dbReference type="KEGG" id="eiv:EIN_097730"/>
<organism evidence="2 3">
    <name type="scientific">Entamoeba invadens IP1</name>
    <dbReference type="NCBI Taxonomy" id="370355"/>
    <lineage>
        <taxon>Eukaryota</taxon>
        <taxon>Amoebozoa</taxon>
        <taxon>Evosea</taxon>
        <taxon>Archamoebae</taxon>
        <taxon>Mastigamoebida</taxon>
        <taxon>Entamoebidae</taxon>
        <taxon>Entamoeba</taxon>
    </lineage>
</organism>
<dbReference type="RefSeq" id="XP_004254257.1">
    <property type="nucleotide sequence ID" value="XM_004254209.1"/>
</dbReference>
<proteinExistence type="predicted"/>
<evidence type="ECO:0000313" key="2">
    <source>
        <dbReference type="EMBL" id="ELP87486.1"/>
    </source>
</evidence>
<accession>A0A0A1U6N9</accession>
<sequence length="105" mass="11964">MSSDDDNINDVDNEKVNILGEELGQFNTIDYNPCLHGDCNQLYDYEDDTTQDTPTSDDDDSDDDSSDDTEDDVGIGKFDPDKLNQYHHDNVDFVFGKWSWCCPLL</sequence>
<dbReference type="EMBL" id="KB206860">
    <property type="protein sequence ID" value="ELP87486.1"/>
    <property type="molecule type" value="Genomic_DNA"/>
</dbReference>
<evidence type="ECO:0000256" key="1">
    <source>
        <dbReference type="SAM" id="MobiDB-lite"/>
    </source>
</evidence>